<evidence type="ECO:0000256" key="3">
    <source>
        <dbReference type="ARBA" id="ARBA00023163"/>
    </source>
</evidence>
<reference evidence="5 6" key="1">
    <citation type="submission" date="2018-06" db="EMBL/GenBank/DDBJ databases">
        <title>Genomic Encyclopedia of Archaeal and Bacterial Type Strains, Phase II (KMG-II): from individual species to whole genera.</title>
        <authorList>
            <person name="Goeker M."/>
        </authorList>
    </citation>
    <scope>NUCLEOTIDE SEQUENCE [LARGE SCALE GENOMIC DNA]</scope>
    <source>
        <strain evidence="5 6">DSM 14825</strain>
    </source>
</reference>
<dbReference type="Pfam" id="PF22200">
    <property type="entry name" value="ExsA_N"/>
    <property type="match status" value="1"/>
</dbReference>
<evidence type="ECO:0000313" key="6">
    <source>
        <dbReference type="Proteomes" id="UP000249754"/>
    </source>
</evidence>
<gene>
    <name evidence="5" type="ORF">LY11_05113</name>
</gene>
<keyword evidence="2 5" id="KW-0238">DNA-binding</keyword>
<keyword evidence="3" id="KW-0804">Transcription</keyword>
<dbReference type="SUPFAM" id="SSF46689">
    <property type="entry name" value="Homeodomain-like"/>
    <property type="match status" value="1"/>
</dbReference>
<dbReference type="OrthoDB" id="4480133at2"/>
<dbReference type="EMBL" id="QLLR01000047">
    <property type="protein sequence ID" value="RAJ20855.1"/>
    <property type="molecule type" value="Genomic_DNA"/>
</dbReference>
<keyword evidence="1" id="KW-0805">Transcription regulation</keyword>
<evidence type="ECO:0000259" key="4">
    <source>
        <dbReference type="PROSITE" id="PS01124"/>
    </source>
</evidence>
<dbReference type="InterPro" id="IPR009057">
    <property type="entry name" value="Homeodomain-like_sf"/>
</dbReference>
<dbReference type="AlphaFoldDB" id="A0A327RWM4"/>
<dbReference type="PANTHER" id="PTHR43280:SF2">
    <property type="entry name" value="HTH-TYPE TRANSCRIPTIONAL REGULATOR EXSA"/>
    <property type="match status" value="1"/>
</dbReference>
<name>A0A327RWM4_9SPHI</name>
<dbReference type="InterPro" id="IPR037923">
    <property type="entry name" value="HTH-like"/>
</dbReference>
<protein>
    <submittedName>
        <fullName evidence="5">AraC-like DNA-binding protein</fullName>
    </submittedName>
</protein>
<dbReference type="RefSeq" id="WP_111636392.1">
    <property type="nucleotide sequence ID" value="NZ_QLLR01000047.1"/>
</dbReference>
<dbReference type="Proteomes" id="UP000249754">
    <property type="component" value="Unassembled WGS sequence"/>
</dbReference>
<dbReference type="PANTHER" id="PTHR43280">
    <property type="entry name" value="ARAC-FAMILY TRANSCRIPTIONAL REGULATOR"/>
    <property type="match status" value="1"/>
</dbReference>
<dbReference type="InterPro" id="IPR018060">
    <property type="entry name" value="HTH_AraC"/>
</dbReference>
<dbReference type="SMART" id="SM00342">
    <property type="entry name" value="HTH_ARAC"/>
    <property type="match status" value="1"/>
</dbReference>
<dbReference type="GO" id="GO:0003700">
    <property type="term" value="F:DNA-binding transcription factor activity"/>
    <property type="evidence" value="ECO:0007669"/>
    <property type="project" value="InterPro"/>
</dbReference>
<sequence>MDKESLSAKGDVFFNCIEQKYFSKRMSINQHALVSVISGEMKIIQAGHSYIFRSGDTFLIPRNQLARVTKYPADGQPYRAVSVYFTLDFLRKYYTSQKIDHNSQDIPKIKLFDPHPLLDSLFSSLLPYFNLADELPAAIAAGKVQEAIAILRTIDPGIDRILGHFEEPGKIDLEDFMEKNYMFNMSAEKFGYLTGRSLTTFKKDFKKVFSTTPQKWLTKKRLELAHYQIAEGKQKPSAVYFEAGFENLSHFSFAFKKQFGYNPTHIVRT</sequence>
<feature type="domain" description="HTH araC/xylS-type" evidence="4">
    <location>
        <begin position="171"/>
        <end position="269"/>
    </location>
</feature>
<dbReference type="GO" id="GO:0043565">
    <property type="term" value="F:sequence-specific DNA binding"/>
    <property type="evidence" value="ECO:0007669"/>
    <property type="project" value="InterPro"/>
</dbReference>
<organism evidence="5 6">
    <name type="scientific">Pedobacter cryoconitis</name>
    <dbReference type="NCBI Taxonomy" id="188932"/>
    <lineage>
        <taxon>Bacteria</taxon>
        <taxon>Pseudomonadati</taxon>
        <taxon>Bacteroidota</taxon>
        <taxon>Sphingobacteriia</taxon>
        <taxon>Sphingobacteriales</taxon>
        <taxon>Sphingobacteriaceae</taxon>
        <taxon>Pedobacter</taxon>
    </lineage>
</organism>
<dbReference type="Pfam" id="PF12833">
    <property type="entry name" value="HTH_18"/>
    <property type="match status" value="1"/>
</dbReference>
<dbReference type="InterPro" id="IPR054015">
    <property type="entry name" value="ExsA-like_N"/>
</dbReference>
<proteinExistence type="predicted"/>
<accession>A0A327RWM4</accession>
<dbReference type="Gene3D" id="1.10.10.60">
    <property type="entry name" value="Homeodomain-like"/>
    <property type="match status" value="1"/>
</dbReference>
<dbReference type="PROSITE" id="PS01124">
    <property type="entry name" value="HTH_ARAC_FAMILY_2"/>
    <property type="match status" value="1"/>
</dbReference>
<evidence type="ECO:0000256" key="1">
    <source>
        <dbReference type="ARBA" id="ARBA00023015"/>
    </source>
</evidence>
<evidence type="ECO:0000256" key="2">
    <source>
        <dbReference type="ARBA" id="ARBA00023125"/>
    </source>
</evidence>
<evidence type="ECO:0000313" key="5">
    <source>
        <dbReference type="EMBL" id="RAJ20855.1"/>
    </source>
</evidence>
<comment type="caution">
    <text evidence="5">The sequence shown here is derived from an EMBL/GenBank/DDBJ whole genome shotgun (WGS) entry which is preliminary data.</text>
</comment>
<dbReference type="SUPFAM" id="SSF51215">
    <property type="entry name" value="Regulatory protein AraC"/>
    <property type="match status" value="1"/>
</dbReference>